<protein>
    <recommendedName>
        <fullName evidence="3">Ig-like domain-containing protein</fullName>
    </recommendedName>
</protein>
<reference evidence="5" key="2">
    <citation type="journal article" date="2014" name="Nat. Commun.">
        <title>The cavefish genome reveals candidate genes for eye loss.</title>
        <authorList>
            <person name="McGaugh S.E."/>
            <person name="Gross J.B."/>
            <person name="Aken B."/>
            <person name="Blin M."/>
            <person name="Borowsky R."/>
            <person name="Chalopin D."/>
            <person name="Hinaux H."/>
            <person name="Jeffery W.R."/>
            <person name="Keene A."/>
            <person name="Ma L."/>
            <person name="Minx P."/>
            <person name="Murphy D."/>
            <person name="O'Quin K.E."/>
            <person name="Retaux S."/>
            <person name="Rohner N."/>
            <person name="Searle S.M."/>
            <person name="Stahl B.A."/>
            <person name="Tabin C."/>
            <person name="Volff J.N."/>
            <person name="Yoshizawa M."/>
            <person name="Warren W.C."/>
        </authorList>
    </citation>
    <scope>NUCLEOTIDE SEQUENCE [LARGE SCALE GENOMIC DNA]</scope>
    <source>
        <strain evidence="5">female</strain>
    </source>
</reference>
<keyword evidence="1" id="KW-1133">Transmembrane helix</keyword>
<dbReference type="AlphaFoldDB" id="A0A3B1JAR1"/>
<keyword evidence="5" id="KW-1185">Reference proteome</keyword>
<dbReference type="GeneTree" id="ENSGT00740000116854"/>
<dbReference type="InterPro" id="IPR007110">
    <property type="entry name" value="Ig-like_dom"/>
</dbReference>
<evidence type="ECO:0000256" key="1">
    <source>
        <dbReference type="SAM" id="Phobius"/>
    </source>
</evidence>
<dbReference type="SUPFAM" id="SSF48726">
    <property type="entry name" value="Immunoglobulin"/>
    <property type="match status" value="1"/>
</dbReference>
<evidence type="ECO:0000259" key="3">
    <source>
        <dbReference type="PROSITE" id="PS50835"/>
    </source>
</evidence>
<reference evidence="4" key="4">
    <citation type="submission" date="2025-09" db="UniProtKB">
        <authorList>
            <consortium name="Ensembl"/>
        </authorList>
    </citation>
    <scope>IDENTIFICATION</scope>
</reference>
<dbReference type="Bgee" id="ENSAMXG00000035031">
    <property type="expression patterns" value="Expressed in zone of skin and 11 other cell types or tissues"/>
</dbReference>
<dbReference type="Pfam" id="PF07686">
    <property type="entry name" value="V-set"/>
    <property type="match status" value="1"/>
</dbReference>
<dbReference type="InterPro" id="IPR013106">
    <property type="entry name" value="Ig_V-set"/>
</dbReference>
<dbReference type="Ensembl" id="ENSAMXT00000040181.1">
    <property type="protein sequence ID" value="ENSAMXP00000038961.1"/>
    <property type="gene ID" value="ENSAMXG00000035031.1"/>
</dbReference>
<feature type="chain" id="PRO_5017217852" description="Ig-like domain-containing protein" evidence="2">
    <location>
        <begin position="24"/>
        <end position="181"/>
    </location>
</feature>
<evidence type="ECO:0000313" key="5">
    <source>
        <dbReference type="Proteomes" id="UP000018467"/>
    </source>
</evidence>
<feature type="signal peptide" evidence="2">
    <location>
        <begin position="1"/>
        <end position="23"/>
    </location>
</feature>
<feature type="transmembrane region" description="Helical" evidence="1">
    <location>
        <begin position="152"/>
        <end position="174"/>
    </location>
</feature>
<keyword evidence="2" id="KW-0732">Signal</keyword>
<keyword evidence="1" id="KW-0472">Membrane</keyword>
<keyword evidence="1" id="KW-0812">Transmembrane</keyword>
<feature type="domain" description="Ig-like" evidence="3">
    <location>
        <begin position="20"/>
        <end position="120"/>
    </location>
</feature>
<dbReference type="Gene3D" id="2.60.40.10">
    <property type="entry name" value="Immunoglobulins"/>
    <property type="match status" value="1"/>
</dbReference>
<dbReference type="PROSITE" id="PS50835">
    <property type="entry name" value="IG_LIKE"/>
    <property type="match status" value="1"/>
</dbReference>
<proteinExistence type="predicted"/>
<dbReference type="SMART" id="SM00409">
    <property type="entry name" value="IG"/>
    <property type="match status" value="1"/>
</dbReference>
<evidence type="ECO:0000256" key="2">
    <source>
        <dbReference type="SAM" id="SignalP"/>
    </source>
</evidence>
<organism evidence="4 5">
    <name type="scientific">Astyanax mexicanus</name>
    <name type="common">Blind cave fish</name>
    <name type="synonym">Astyanax fasciatus mexicanus</name>
    <dbReference type="NCBI Taxonomy" id="7994"/>
    <lineage>
        <taxon>Eukaryota</taxon>
        <taxon>Metazoa</taxon>
        <taxon>Chordata</taxon>
        <taxon>Craniata</taxon>
        <taxon>Vertebrata</taxon>
        <taxon>Euteleostomi</taxon>
        <taxon>Actinopterygii</taxon>
        <taxon>Neopterygii</taxon>
        <taxon>Teleostei</taxon>
        <taxon>Ostariophysi</taxon>
        <taxon>Characiformes</taxon>
        <taxon>Characoidei</taxon>
        <taxon>Acestrorhamphidae</taxon>
        <taxon>Acestrorhamphinae</taxon>
        <taxon>Astyanax</taxon>
    </lineage>
</organism>
<accession>A0A3B1JAR1</accession>
<name>A0A3B1JAR1_ASTMX</name>
<evidence type="ECO:0000313" key="4">
    <source>
        <dbReference type="Ensembl" id="ENSAMXP00000038961.1"/>
    </source>
</evidence>
<dbReference type="InterPro" id="IPR036179">
    <property type="entry name" value="Ig-like_dom_sf"/>
</dbReference>
<reference evidence="5" key="1">
    <citation type="submission" date="2013-03" db="EMBL/GenBank/DDBJ databases">
        <authorList>
            <person name="Jeffery W."/>
            <person name="Warren W."/>
            <person name="Wilson R.K."/>
        </authorList>
    </citation>
    <scope>NUCLEOTIDE SEQUENCE</scope>
    <source>
        <strain evidence="5">female</strain>
    </source>
</reference>
<dbReference type="InParanoid" id="A0A3B1JAR1"/>
<dbReference type="InterPro" id="IPR013783">
    <property type="entry name" value="Ig-like_fold"/>
</dbReference>
<sequence length="181" mass="20356">MKCSLLFACFAVILVLSLKPSNALKKMEVNLGQSQMLKCDMSYHHEINWIRMDDQAKPKTLMVMGLKNDGAMSVAWNFNDSHFEGCVVDRFIGLRIYQVSESDLATYFCAASHNKRMEFGEGIRLQTPEKLTQHGQDEGLFSSSGEKFHSHVIIAVALSCGMLLMVVTLIGVHIKTQKRQI</sequence>
<dbReference type="InterPro" id="IPR003599">
    <property type="entry name" value="Ig_sub"/>
</dbReference>
<dbReference type="Proteomes" id="UP000018467">
    <property type="component" value="Unassembled WGS sequence"/>
</dbReference>
<reference evidence="4" key="3">
    <citation type="submission" date="2025-08" db="UniProtKB">
        <authorList>
            <consortium name="Ensembl"/>
        </authorList>
    </citation>
    <scope>IDENTIFICATION</scope>
</reference>